<sequence>MTTTSALEVTLAPDTAPAVRGRGRTRVLSILRSVGGSLGVILAVVTLTFLVTHVVAPDPTNLFLGSAGFASAADEAVAREQVRADLGLDKPLPEQYALFLAQLAQGDLGKSFQTGRPVLTDLTDRFAATAELASYALLFGVVVGVVMGVFSAARPGRAFDRVSRTVSIAWIATPQFWVGLMLVWLFTVQFQVLPGPIGRLPIGVRPPPDITGFYVLDGVLTGRFDTAGKAAAQLVLPVVTLAIGLAAPIAKVVRTAMVESLGSDYIRTARALGFGTTRIRFVYALKNGLLPVVTILAGIVAFTLCGSILVEGIFGWPGVGNYSLQAIRTSDFPVIQAFVLYASAIYVLIYEVLNIVYGFVDPRSRA</sequence>
<feature type="transmembrane region" description="Helical" evidence="7">
    <location>
        <begin position="165"/>
        <end position="186"/>
    </location>
</feature>
<dbReference type="AlphaFoldDB" id="A0A7W5P885"/>
<dbReference type="PANTHER" id="PTHR43163:SF6">
    <property type="entry name" value="DIPEPTIDE TRANSPORT SYSTEM PERMEASE PROTEIN DPPB-RELATED"/>
    <property type="match status" value="1"/>
</dbReference>
<dbReference type="CDD" id="cd06261">
    <property type="entry name" value="TM_PBP2"/>
    <property type="match status" value="1"/>
</dbReference>
<feature type="transmembrane region" description="Helical" evidence="7">
    <location>
        <begin position="132"/>
        <end position="153"/>
    </location>
</feature>
<dbReference type="GO" id="GO:0005886">
    <property type="term" value="C:plasma membrane"/>
    <property type="evidence" value="ECO:0007669"/>
    <property type="project" value="UniProtKB-SubCell"/>
</dbReference>
<comment type="caution">
    <text evidence="9">The sequence shown here is derived from an EMBL/GenBank/DDBJ whole genome shotgun (WGS) entry which is preliminary data.</text>
</comment>
<comment type="subcellular location">
    <subcellularLocation>
        <location evidence="1 7">Cell membrane</location>
        <topology evidence="1 7">Multi-pass membrane protein</topology>
    </subcellularLocation>
</comment>
<dbReference type="PROSITE" id="PS50928">
    <property type="entry name" value="ABC_TM1"/>
    <property type="match status" value="1"/>
</dbReference>
<keyword evidence="2 7" id="KW-0813">Transport</keyword>
<name>A0A7W5P885_9ACTN</name>
<dbReference type="RefSeq" id="WP_183339940.1">
    <property type="nucleotide sequence ID" value="NZ_JACHZG010000001.1"/>
</dbReference>
<evidence type="ECO:0000256" key="6">
    <source>
        <dbReference type="ARBA" id="ARBA00023136"/>
    </source>
</evidence>
<feature type="transmembrane region" description="Helical" evidence="7">
    <location>
        <begin position="288"/>
        <end position="314"/>
    </location>
</feature>
<evidence type="ECO:0000256" key="5">
    <source>
        <dbReference type="ARBA" id="ARBA00022989"/>
    </source>
</evidence>
<reference evidence="9 10" key="1">
    <citation type="submission" date="2020-08" db="EMBL/GenBank/DDBJ databases">
        <title>Sequencing the genomes of 1000 actinobacteria strains.</title>
        <authorList>
            <person name="Klenk H.-P."/>
        </authorList>
    </citation>
    <scope>NUCLEOTIDE SEQUENCE [LARGE SCALE GENOMIC DNA]</scope>
    <source>
        <strain evidence="9 10">DSM 11053</strain>
    </source>
</reference>
<dbReference type="Gene3D" id="1.10.3720.10">
    <property type="entry name" value="MetI-like"/>
    <property type="match status" value="1"/>
</dbReference>
<dbReference type="GO" id="GO:0071916">
    <property type="term" value="F:dipeptide transmembrane transporter activity"/>
    <property type="evidence" value="ECO:0007669"/>
    <property type="project" value="TreeGrafter"/>
</dbReference>
<accession>A0A7W5P885</accession>
<feature type="transmembrane region" description="Helical" evidence="7">
    <location>
        <begin position="334"/>
        <end position="360"/>
    </location>
</feature>
<evidence type="ECO:0000313" key="9">
    <source>
        <dbReference type="EMBL" id="MBB3328207.1"/>
    </source>
</evidence>
<keyword evidence="3" id="KW-1003">Cell membrane</keyword>
<keyword evidence="6 7" id="KW-0472">Membrane</keyword>
<dbReference type="InterPro" id="IPR045621">
    <property type="entry name" value="BPD_transp_1_N"/>
</dbReference>
<dbReference type="Pfam" id="PF00528">
    <property type="entry name" value="BPD_transp_1"/>
    <property type="match status" value="1"/>
</dbReference>
<keyword evidence="5 7" id="KW-1133">Transmembrane helix</keyword>
<feature type="transmembrane region" description="Helical" evidence="7">
    <location>
        <begin position="230"/>
        <end position="250"/>
    </location>
</feature>
<feature type="domain" description="ABC transmembrane type-1" evidence="8">
    <location>
        <begin position="126"/>
        <end position="357"/>
    </location>
</feature>
<evidence type="ECO:0000259" key="8">
    <source>
        <dbReference type="PROSITE" id="PS50928"/>
    </source>
</evidence>
<dbReference type="Pfam" id="PF19300">
    <property type="entry name" value="BPD_transp_1_N"/>
    <property type="match status" value="1"/>
</dbReference>
<keyword evidence="10" id="KW-1185">Reference proteome</keyword>
<dbReference type="SUPFAM" id="SSF161098">
    <property type="entry name" value="MetI-like"/>
    <property type="match status" value="1"/>
</dbReference>
<evidence type="ECO:0000256" key="3">
    <source>
        <dbReference type="ARBA" id="ARBA00022475"/>
    </source>
</evidence>
<evidence type="ECO:0000313" key="10">
    <source>
        <dbReference type="Proteomes" id="UP000565572"/>
    </source>
</evidence>
<dbReference type="EMBL" id="JACHZG010000001">
    <property type="protein sequence ID" value="MBB3328207.1"/>
    <property type="molecule type" value="Genomic_DNA"/>
</dbReference>
<dbReference type="PANTHER" id="PTHR43163">
    <property type="entry name" value="DIPEPTIDE TRANSPORT SYSTEM PERMEASE PROTEIN DPPB-RELATED"/>
    <property type="match status" value="1"/>
</dbReference>
<dbReference type="InterPro" id="IPR000515">
    <property type="entry name" value="MetI-like"/>
</dbReference>
<protein>
    <submittedName>
        <fullName evidence="9">Peptide/nickel transport system permease protein</fullName>
    </submittedName>
</protein>
<evidence type="ECO:0000256" key="4">
    <source>
        <dbReference type="ARBA" id="ARBA00022692"/>
    </source>
</evidence>
<evidence type="ECO:0000256" key="2">
    <source>
        <dbReference type="ARBA" id="ARBA00022448"/>
    </source>
</evidence>
<organism evidence="9 10">
    <name type="scientific">Microlunatus antarcticus</name>
    <dbReference type="NCBI Taxonomy" id="53388"/>
    <lineage>
        <taxon>Bacteria</taxon>
        <taxon>Bacillati</taxon>
        <taxon>Actinomycetota</taxon>
        <taxon>Actinomycetes</taxon>
        <taxon>Propionibacteriales</taxon>
        <taxon>Propionibacteriaceae</taxon>
        <taxon>Microlunatus</taxon>
    </lineage>
</organism>
<dbReference type="Proteomes" id="UP000565572">
    <property type="component" value="Unassembled WGS sequence"/>
</dbReference>
<evidence type="ECO:0000256" key="7">
    <source>
        <dbReference type="RuleBase" id="RU363032"/>
    </source>
</evidence>
<feature type="transmembrane region" description="Helical" evidence="7">
    <location>
        <begin position="30"/>
        <end position="56"/>
    </location>
</feature>
<dbReference type="InterPro" id="IPR035906">
    <property type="entry name" value="MetI-like_sf"/>
</dbReference>
<proteinExistence type="inferred from homology"/>
<comment type="similarity">
    <text evidence="7">Belongs to the binding-protein-dependent transport system permease family.</text>
</comment>
<gene>
    <name evidence="9" type="ORF">FHX39_003151</name>
</gene>
<evidence type="ECO:0000256" key="1">
    <source>
        <dbReference type="ARBA" id="ARBA00004651"/>
    </source>
</evidence>
<keyword evidence="4 7" id="KW-0812">Transmembrane</keyword>